<protein>
    <submittedName>
        <fullName evidence="2">Uncharacterized protein</fullName>
    </submittedName>
</protein>
<dbReference type="Proteomes" id="UP001269144">
    <property type="component" value="Unassembled WGS sequence"/>
</dbReference>
<sequence length="708" mass="74224">MASFVEQATLRVNDQSTKSLQAINKELAKLFKTAGNARGIKIPGLDERSLRNINRELLSAARQLERSSRNPFRPLVRDSQQVRNNFKATQQEINRLANKRLRVNLTLQGFAANMLGGAAASIGAQMARGFQQGLGSFNAAAGRGALNMDTVRTAYGTAGYTDEQTASVERMAGRVSAAYPVASQAGLMEAFRDANTFDLGTTDGAAKAEDLMNAIARDMAVIQAATGKTADAASDQARMMEKSLNLLGQQGPQAQAYREAMLQASIASGGDLDMANVYRMLQQSPQLKNMISPETLLQIALNRDSAGSRGTGQIDQLISDLTRGNLNAEDTAAQQAIGLRDRQGRSTIAADFGRDFNATVRDEIIPLLRKDNIDLTDASAISSYLDNKLGLSKQGGISALTDAIMNLDANTRERDRALKTNPQYAITNPSFKSMREALNSQVENLGATALTPLMPAAKAVLDAATDAVTRAGNNPAAAGAALLGVNAALTSAPVLGAMTLSAITSRDPIVQTLGVIAQNTGQIADNTGGIGGKDGGWMKGIWGTAKKAAGAVLTYGATKLPPIPYAGPAVGLSYGLHPTEANKGEDQMVSQIYADYAAKGGRPQAVTPNPADLINEVTGPIGYAFGDIGQKVTQDFDTAASMTMSAADYQRAQLQGGADDFRTSLSGIGAEIAGAIRGALASFVPATPTERAVLGYGSVDTGTQVPTE</sequence>
<dbReference type="EMBL" id="JAVQLW010000001">
    <property type="protein sequence ID" value="MDS9467811.1"/>
    <property type="molecule type" value="Genomic_DNA"/>
</dbReference>
<accession>A0ABU2HRZ0</accession>
<comment type="caution">
    <text evidence="2">The sequence shown here is derived from an EMBL/GenBank/DDBJ whole genome shotgun (WGS) entry which is preliminary data.</text>
</comment>
<organism evidence="2 3">
    <name type="scientific">Paracoccus aurantius</name>
    <dbReference type="NCBI Taxonomy" id="3073814"/>
    <lineage>
        <taxon>Bacteria</taxon>
        <taxon>Pseudomonadati</taxon>
        <taxon>Pseudomonadota</taxon>
        <taxon>Alphaproteobacteria</taxon>
        <taxon>Rhodobacterales</taxon>
        <taxon>Paracoccaceae</taxon>
        <taxon>Paracoccus</taxon>
    </lineage>
</organism>
<evidence type="ECO:0000313" key="3">
    <source>
        <dbReference type="Proteomes" id="UP001269144"/>
    </source>
</evidence>
<proteinExistence type="predicted"/>
<evidence type="ECO:0000256" key="1">
    <source>
        <dbReference type="SAM" id="Coils"/>
    </source>
</evidence>
<feature type="coiled-coil region" evidence="1">
    <location>
        <begin position="50"/>
        <end position="99"/>
    </location>
</feature>
<gene>
    <name evidence="2" type="ORF">RGQ15_09550</name>
</gene>
<reference evidence="3" key="1">
    <citation type="submission" date="2023-07" db="EMBL/GenBank/DDBJ databases">
        <title>Paracoccus sp. MBLB3053 whole genome sequence.</title>
        <authorList>
            <person name="Hwang C.Y."/>
            <person name="Cho E.-S."/>
            <person name="Seo M.-J."/>
        </authorList>
    </citation>
    <scope>NUCLEOTIDE SEQUENCE [LARGE SCALE GENOMIC DNA]</scope>
    <source>
        <strain evidence="3">MBLB3053</strain>
    </source>
</reference>
<keyword evidence="3" id="KW-1185">Reference proteome</keyword>
<keyword evidence="1" id="KW-0175">Coiled coil</keyword>
<dbReference type="RefSeq" id="WP_311159981.1">
    <property type="nucleotide sequence ID" value="NZ_JAVQLW010000001.1"/>
</dbReference>
<evidence type="ECO:0000313" key="2">
    <source>
        <dbReference type="EMBL" id="MDS9467811.1"/>
    </source>
</evidence>
<name>A0ABU2HRZ0_9RHOB</name>